<feature type="region of interest" description="Disordered" evidence="1">
    <location>
        <begin position="1"/>
        <end position="21"/>
    </location>
</feature>
<gene>
    <name evidence="2" type="ORF">PPACK8108_LOCUS9748</name>
</gene>
<sequence length="331" mass="38254">MTYQSRYGKAKKESSSTGFGLTEEDQSKGIITISQKLNLMYPCYEQMDHIFGSLPNILSYLGEAAPTVIDKQLFRFPEEDDDIIEGEDIVPITNPDKITNDIPTSNTWNLNPKIHQETSKSALPPTTYAELYVAKTDCKLDYESVRISCEWEKWSLEGELQLKKEETTKDLEYQKLQICVTESTFITQFVKGYAIQIRQGRYSGSCSHQRDFSTHSLNTGQGIQNSMWIFKTNISTNEGVTLTSKFTNLCQKTQPPHSPPNGPGVWEKLFWTRYRPYGRLRRRLEKFDWVEGGMTKVLESGLRKIINHRTRQTTGHKIKQDKTRRNRTRQD</sequence>
<dbReference type="AlphaFoldDB" id="A0AAV0AX11"/>
<feature type="compositionally biased region" description="Basic and acidic residues" evidence="1">
    <location>
        <begin position="318"/>
        <end position="331"/>
    </location>
</feature>
<organism evidence="2 3">
    <name type="scientific">Phakopsora pachyrhizi</name>
    <name type="common">Asian soybean rust disease fungus</name>
    <dbReference type="NCBI Taxonomy" id="170000"/>
    <lineage>
        <taxon>Eukaryota</taxon>
        <taxon>Fungi</taxon>
        <taxon>Dikarya</taxon>
        <taxon>Basidiomycota</taxon>
        <taxon>Pucciniomycotina</taxon>
        <taxon>Pucciniomycetes</taxon>
        <taxon>Pucciniales</taxon>
        <taxon>Phakopsoraceae</taxon>
        <taxon>Phakopsora</taxon>
    </lineage>
</organism>
<evidence type="ECO:0000313" key="2">
    <source>
        <dbReference type="EMBL" id="CAH7674819.1"/>
    </source>
</evidence>
<name>A0AAV0AX11_PHAPC</name>
<comment type="caution">
    <text evidence="2">The sequence shown here is derived from an EMBL/GenBank/DDBJ whole genome shotgun (WGS) entry which is preliminary data.</text>
</comment>
<evidence type="ECO:0000313" key="3">
    <source>
        <dbReference type="Proteomes" id="UP001153365"/>
    </source>
</evidence>
<dbReference type="Proteomes" id="UP001153365">
    <property type="component" value="Unassembled WGS sequence"/>
</dbReference>
<dbReference type="EMBL" id="CALTRL010002140">
    <property type="protein sequence ID" value="CAH7674819.1"/>
    <property type="molecule type" value="Genomic_DNA"/>
</dbReference>
<feature type="region of interest" description="Disordered" evidence="1">
    <location>
        <begin position="308"/>
        <end position="331"/>
    </location>
</feature>
<keyword evidence="3" id="KW-1185">Reference proteome</keyword>
<reference evidence="2" key="1">
    <citation type="submission" date="2022-06" db="EMBL/GenBank/DDBJ databases">
        <authorList>
            <consortium name="SYNGENTA / RWTH Aachen University"/>
        </authorList>
    </citation>
    <scope>NUCLEOTIDE SEQUENCE</scope>
</reference>
<feature type="compositionally biased region" description="Basic residues" evidence="1">
    <location>
        <begin position="308"/>
        <end position="317"/>
    </location>
</feature>
<accession>A0AAV0AX11</accession>
<protein>
    <submittedName>
        <fullName evidence="2">Uncharacterized protein</fullName>
    </submittedName>
</protein>
<evidence type="ECO:0000256" key="1">
    <source>
        <dbReference type="SAM" id="MobiDB-lite"/>
    </source>
</evidence>
<proteinExistence type="predicted"/>